<dbReference type="InterPro" id="IPR002347">
    <property type="entry name" value="SDR_fam"/>
</dbReference>
<feature type="region of interest" description="Disordered" evidence="2">
    <location>
        <begin position="1"/>
        <end position="48"/>
    </location>
</feature>
<protein>
    <submittedName>
        <fullName evidence="3">SDR family oxidoreductase</fullName>
    </submittedName>
</protein>
<evidence type="ECO:0000256" key="1">
    <source>
        <dbReference type="ARBA" id="ARBA00006484"/>
    </source>
</evidence>
<dbReference type="Pfam" id="PF13561">
    <property type="entry name" value="adh_short_C2"/>
    <property type="match status" value="1"/>
</dbReference>
<dbReference type="PRINTS" id="PR00081">
    <property type="entry name" value="GDHRDH"/>
</dbReference>
<name>A0A538U0D7_UNCEI</name>
<comment type="caution">
    <text evidence="3">The sequence shown here is derived from an EMBL/GenBank/DDBJ whole genome shotgun (WGS) entry which is preliminary data.</text>
</comment>
<gene>
    <name evidence="3" type="ORF">E6K81_15160</name>
</gene>
<dbReference type="Gene3D" id="3.40.50.720">
    <property type="entry name" value="NAD(P)-binding Rossmann-like Domain"/>
    <property type="match status" value="1"/>
</dbReference>
<dbReference type="PANTHER" id="PTHR42879">
    <property type="entry name" value="3-OXOACYL-(ACYL-CARRIER-PROTEIN) REDUCTASE"/>
    <property type="match status" value="1"/>
</dbReference>
<reference evidence="3 4" key="1">
    <citation type="journal article" date="2019" name="Nat. Microbiol.">
        <title>Mediterranean grassland soil C-N compound turnover is dependent on rainfall and depth, and is mediated by genomically divergent microorganisms.</title>
        <authorList>
            <person name="Diamond S."/>
            <person name="Andeer P.F."/>
            <person name="Li Z."/>
            <person name="Crits-Christoph A."/>
            <person name="Burstein D."/>
            <person name="Anantharaman K."/>
            <person name="Lane K.R."/>
            <person name="Thomas B.C."/>
            <person name="Pan C."/>
            <person name="Northen T.R."/>
            <person name="Banfield J.F."/>
        </authorList>
    </citation>
    <scope>NUCLEOTIDE SEQUENCE [LARGE SCALE GENOMIC DNA]</scope>
    <source>
        <strain evidence="3">WS_11</strain>
    </source>
</reference>
<accession>A0A538U0D7</accession>
<dbReference type="SUPFAM" id="SSF51735">
    <property type="entry name" value="NAD(P)-binding Rossmann-fold domains"/>
    <property type="match status" value="1"/>
</dbReference>
<dbReference type="Proteomes" id="UP000319771">
    <property type="component" value="Unassembled WGS sequence"/>
</dbReference>
<evidence type="ECO:0000313" key="3">
    <source>
        <dbReference type="EMBL" id="TMQ69342.1"/>
    </source>
</evidence>
<dbReference type="EMBL" id="VBPB01000319">
    <property type="protein sequence ID" value="TMQ69342.1"/>
    <property type="molecule type" value="Genomic_DNA"/>
</dbReference>
<dbReference type="InterPro" id="IPR050259">
    <property type="entry name" value="SDR"/>
</dbReference>
<evidence type="ECO:0000313" key="4">
    <source>
        <dbReference type="Proteomes" id="UP000319771"/>
    </source>
</evidence>
<evidence type="ECO:0000256" key="2">
    <source>
        <dbReference type="SAM" id="MobiDB-lite"/>
    </source>
</evidence>
<sequence>MLRFVVESSPTCRTRPKRSRTRSSSTRSVRPGRTGSRSATTTSGAERMETGLAGKVALVAAASKGLGRRMRERRWGRVIHVTSLVVKQPIDGLMLSTSIRAAVTGFSRTLANEVAADRITVNTILPGFMNTERVVELNQATAAREGVPVEEVERRFREQIPMRRVGEPRELAALATFLASEGASYITGQSIAVDGGWIRSLL</sequence>
<feature type="compositionally biased region" description="Low complexity" evidence="2">
    <location>
        <begin position="22"/>
        <end position="48"/>
    </location>
</feature>
<comment type="similarity">
    <text evidence="1">Belongs to the short-chain dehydrogenases/reductases (SDR) family.</text>
</comment>
<organism evidence="3 4">
    <name type="scientific">Eiseniibacteriota bacterium</name>
    <dbReference type="NCBI Taxonomy" id="2212470"/>
    <lineage>
        <taxon>Bacteria</taxon>
        <taxon>Candidatus Eiseniibacteriota</taxon>
    </lineage>
</organism>
<dbReference type="InterPro" id="IPR036291">
    <property type="entry name" value="NAD(P)-bd_dom_sf"/>
</dbReference>
<dbReference type="PANTHER" id="PTHR42879:SF6">
    <property type="entry name" value="NADPH-DEPENDENT REDUCTASE BACG"/>
    <property type="match status" value="1"/>
</dbReference>
<dbReference type="AlphaFoldDB" id="A0A538U0D7"/>
<proteinExistence type="inferred from homology"/>